<dbReference type="OrthoDB" id="10256526at2759"/>
<dbReference type="SUPFAM" id="SSF57997">
    <property type="entry name" value="Tropomyosin"/>
    <property type="match status" value="1"/>
</dbReference>
<comment type="caution">
    <text evidence="3">The sequence shown here is derived from an EMBL/GenBank/DDBJ whole genome shotgun (WGS) entry which is preliminary data.</text>
</comment>
<dbReference type="Proteomes" id="UP000315496">
    <property type="component" value="Chromosome 4"/>
</dbReference>
<feature type="region of interest" description="Disordered" evidence="2">
    <location>
        <begin position="228"/>
        <end position="249"/>
    </location>
</feature>
<keyword evidence="1" id="KW-0175">Coiled coil</keyword>
<dbReference type="VEuPathDB" id="GiardiaDB:GMRT_10573"/>
<evidence type="ECO:0000313" key="4">
    <source>
        <dbReference type="Proteomes" id="UP000315496"/>
    </source>
</evidence>
<accession>A0A4Z1ST68</accession>
<dbReference type="PANTHER" id="PTHR34491:SF156">
    <property type="entry name" value="KINESIN MOTOR DOMAIN-CONTAINING PROTEIN"/>
    <property type="match status" value="1"/>
</dbReference>
<feature type="compositionally biased region" description="Low complexity" evidence="2">
    <location>
        <begin position="265"/>
        <end position="286"/>
    </location>
</feature>
<name>A0A4Z1ST68_GIAMU</name>
<gene>
    <name evidence="3" type="ORF">GMRT_10573</name>
</gene>
<evidence type="ECO:0000256" key="2">
    <source>
        <dbReference type="SAM" id="MobiDB-lite"/>
    </source>
</evidence>
<evidence type="ECO:0000313" key="3">
    <source>
        <dbReference type="EMBL" id="TNJ26848.1"/>
    </source>
</evidence>
<feature type="coiled-coil region" evidence="1">
    <location>
        <begin position="708"/>
        <end position="763"/>
    </location>
</feature>
<sequence length="773" mass="83793">MATVEAVEAHNREALVNDLAQSIAIVNNLAFLVSARQVEYRDFGALTTERSVEEGQLGPKLEQILHGLMVFNVPYASLMRCLHQPLTSSYLQEALRMVADCVDRLLRFYPLAHLMAVYHVIVALFCRCMSRYDPELHFSGDLFAGEWRLQTLLLTQTICTFIQRRFGFAAHLSQTVTVPDFPREVCRPLPITQGDGGIVLSAGVPGLDALPYRPGEYAAQIQAQLRASSARTPMRSSSTASRSGPGASVHFAHDDVVRGYEREGSTSSSALSLSRLAPPGAARAPASTSLPYGTDPSVDSLRQSLDRFALDVVLEQDQVQRRRLSNGFTGAVGEAVQKMRCFGVGVGVDVSATDPLLGGGGGGGCSTASGTAPTLPPDPSSPAPGERTVLAPSKYLSQENDELREQLRDAQDEVEKLRRKLEDKTVAHDDLVLRCQGLERELEAAKQRTKDAEEALRAATRSTADKDKTIQEQLALLQSRLDESDRLLSAKGVETTDLTVKLAEQTAALAEKEDALRALQARFALAEDAAATATAELDARRAEMATLQGTCDAAKRAEAAALTENRILAAEAAQLRAEQTALIERGSRDGRLLAEASGVREQLEAEARQLRGDLERALASGTATERELADRVSHAETVRDEAVALKKSAQAQLLALQDEYTRVVSENASLQAKMLGLEKELLDRRSETSVSTSATSLSEIQGDQARRLADLAAENATLRRQVQQSEAVTQRLYDEGSAMSARLQQQQATIADLETRLTRVRARTPPAPRPPGV</sequence>
<protein>
    <submittedName>
        <fullName evidence="3">Coiled-coil protein</fullName>
    </submittedName>
</protein>
<feature type="coiled-coil region" evidence="1">
    <location>
        <begin position="393"/>
        <end position="462"/>
    </location>
</feature>
<reference evidence="3 4" key="1">
    <citation type="submission" date="2019-05" db="EMBL/GenBank/DDBJ databases">
        <title>The compact genome of Giardia muris reveals important steps in the evolution of intestinal protozoan parasites.</title>
        <authorList>
            <person name="Xu F."/>
            <person name="Jimenez-Gonzalez A."/>
            <person name="Einarsson E."/>
            <person name="Astvaldsson A."/>
            <person name="Peirasmaki D."/>
            <person name="Eckmann L."/>
            <person name="Andersson J.O."/>
            <person name="Svard S.G."/>
            <person name="Jerlstrom-Hultqvist J."/>
        </authorList>
    </citation>
    <scope>NUCLEOTIDE SEQUENCE [LARGE SCALE GENOMIC DNA]</scope>
    <source>
        <strain evidence="3 4">Roberts-Thomson</strain>
    </source>
</reference>
<feature type="coiled-coil region" evidence="1">
    <location>
        <begin position="502"/>
        <end position="536"/>
    </location>
</feature>
<dbReference type="EMBL" id="VDLU01000004">
    <property type="protein sequence ID" value="TNJ26848.1"/>
    <property type="molecule type" value="Genomic_DNA"/>
</dbReference>
<feature type="region of interest" description="Disordered" evidence="2">
    <location>
        <begin position="262"/>
        <end position="298"/>
    </location>
</feature>
<organism evidence="3 4">
    <name type="scientific">Giardia muris</name>
    <dbReference type="NCBI Taxonomy" id="5742"/>
    <lineage>
        <taxon>Eukaryota</taxon>
        <taxon>Metamonada</taxon>
        <taxon>Diplomonadida</taxon>
        <taxon>Hexamitidae</taxon>
        <taxon>Giardiinae</taxon>
        <taxon>Giardia</taxon>
    </lineage>
</organism>
<dbReference type="AlphaFoldDB" id="A0A4Z1ST68"/>
<proteinExistence type="predicted"/>
<keyword evidence="4" id="KW-1185">Reference proteome</keyword>
<evidence type="ECO:0000256" key="1">
    <source>
        <dbReference type="SAM" id="Coils"/>
    </source>
</evidence>
<feature type="coiled-coil region" evidence="1">
    <location>
        <begin position="593"/>
        <end position="659"/>
    </location>
</feature>
<feature type="compositionally biased region" description="Polar residues" evidence="2">
    <location>
        <begin position="228"/>
        <end position="242"/>
    </location>
</feature>
<dbReference type="PANTHER" id="PTHR34491">
    <property type="entry name" value="A-TYPE INCLUSION PROTEIN, PUTATIVE-RELATED"/>
    <property type="match status" value="1"/>
</dbReference>
<feature type="region of interest" description="Disordered" evidence="2">
    <location>
        <begin position="359"/>
        <end position="387"/>
    </location>
</feature>